<organism evidence="1">
    <name type="scientific">Anguilla anguilla</name>
    <name type="common">European freshwater eel</name>
    <name type="synonym">Muraena anguilla</name>
    <dbReference type="NCBI Taxonomy" id="7936"/>
    <lineage>
        <taxon>Eukaryota</taxon>
        <taxon>Metazoa</taxon>
        <taxon>Chordata</taxon>
        <taxon>Craniata</taxon>
        <taxon>Vertebrata</taxon>
        <taxon>Euteleostomi</taxon>
        <taxon>Actinopterygii</taxon>
        <taxon>Neopterygii</taxon>
        <taxon>Teleostei</taxon>
        <taxon>Anguilliformes</taxon>
        <taxon>Anguillidae</taxon>
        <taxon>Anguilla</taxon>
    </lineage>
</organism>
<reference evidence="1" key="2">
    <citation type="journal article" date="2015" name="Fish Shellfish Immunol.">
        <title>Early steps in the European eel (Anguilla anguilla)-Vibrio vulnificus interaction in the gills: Role of the RtxA13 toxin.</title>
        <authorList>
            <person name="Callol A."/>
            <person name="Pajuelo D."/>
            <person name="Ebbesson L."/>
            <person name="Teles M."/>
            <person name="MacKenzie S."/>
            <person name="Amaro C."/>
        </authorList>
    </citation>
    <scope>NUCLEOTIDE SEQUENCE</scope>
</reference>
<reference evidence="1" key="1">
    <citation type="submission" date="2014-11" db="EMBL/GenBank/DDBJ databases">
        <authorList>
            <person name="Amaro Gonzalez C."/>
        </authorList>
    </citation>
    <scope>NUCLEOTIDE SEQUENCE</scope>
</reference>
<evidence type="ECO:0000313" key="1">
    <source>
        <dbReference type="EMBL" id="JAH52957.1"/>
    </source>
</evidence>
<dbReference type="EMBL" id="GBXM01055620">
    <property type="protein sequence ID" value="JAH52957.1"/>
    <property type="molecule type" value="Transcribed_RNA"/>
</dbReference>
<name>A0A0E9THN8_ANGAN</name>
<dbReference type="AlphaFoldDB" id="A0A0E9THN8"/>
<protein>
    <submittedName>
        <fullName evidence="1">Uncharacterized protein</fullName>
    </submittedName>
</protein>
<sequence length="40" mass="4531">MIFVSLNQLPVATYRSLCGPWRCLGNLSFLHHSCLQTAPR</sequence>
<proteinExistence type="predicted"/>
<accession>A0A0E9THN8</accession>